<accession>A0A2Z4JE31</accession>
<geneLocation type="plasmid" evidence="2 3">
    <name>unnamed1</name>
</geneLocation>
<dbReference type="KEGG" id="scad:DN051_42830"/>
<dbReference type="AlphaFoldDB" id="A0A2Z4JE31"/>
<dbReference type="RefSeq" id="WP_112443145.1">
    <property type="nucleotide sequence ID" value="NZ_CP030074.1"/>
</dbReference>
<keyword evidence="3" id="KW-1185">Reference proteome</keyword>
<dbReference type="Pfam" id="PF11706">
    <property type="entry name" value="zf-CGNR"/>
    <property type="match status" value="1"/>
</dbReference>
<dbReference type="SUPFAM" id="SSF160904">
    <property type="entry name" value="Jann2411-like"/>
    <property type="match status" value="1"/>
</dbReference>
<reference evidence="3" key="1">
    <citation type="submission" date="2018-06" db="EMBL/GenBank/DDBJ databases">
        <authorList>
            <person name="Li K."/>
        </authorList>
    </citation>
    <scope>NUCLEOTIDE SEQUENCE [LARGE SCALE GENOMIC DNA]</scope>
    <source>
        <strain evidence="3">ZFG47</strain>
        <plasmid evidence="3">unnamed1</plasmid>
    </source>
</reference>
<evidence type="ECO:0000313" key="3">
    <source>
        <dbReference type="Proteomes" id="UP000249616"/>
    </source>
</evidence>
<dbReference type="EMBL" id="CP030074">
    <property type="protein sequence ID" value="AWW43311.1"/>
    <property type="molecule type" value="Genomic_DNA"/>
</dbReference>
<gene>
    <name evidence="2" type="ORF">DN051_42830</name>
</gene>
<organism evidence="2 3">
    <name type="scientific">Streptomyces cadmiisoli</name>
    <dbReference type="NCBI Taxonomy" id="2184053"/>
    <lineage>
        <taxon>Bacteria</taxon>
        <taxon>Bacillati</taxon>
        <taxon>Actinomycetota</taxon>
        <taxon>Actinomycetes</taxon>
        <taxon>Kitasatosporales</taxon>
        <taxon>Streptomycetaceae</taxon>
        <taxon>Streptomyces</taxon>
        <taxon>Streptomyces aurantiacus group</taxon>
    </lineage>
</organism>
<dbReference type="Gene3D" id="1.10.3300.10">
    <property type="entry name" value="Jann2411-like domain"/>
    <property type="match status" value="1"/>
</dbReference>
<keyword evidence="2" id="KW-0614">Plasmid</keyword>
<dbReference type="InterPro" id="IPR010852">
    <property type="entry name" value="ABATE"/>
</dbReference>
<name>A0A2Z4JE31_9ACTN</name>
<dbReference type="Proteomes" id="UP000249616">
    <property type="component" value="Plasmid unnamed1"/>
</dbReference>
<dbReference type="InterPro" id="IPR023286">
    <property type="entry name" value="ABATE_dom_sf"/>
</dbReference>
<dbReference type="PANTHER" id="PTHR35525">
    <property type="entry name" value="BLL6575 PROTEIN"/>
    <property type="match status" value="1"/>
</dbReference>
<proteinExistence type="predicted"/>
<protein>
    <recommendedName>
        <fullName evidence="1">Zinc finger CGNR domain-containing protein</fullName>
    </recommendedName>
</protein>
<feature type="domain" description="Zinc finger CGNR" evidence="1">
    <location>
        <begin position="149"/>
        <end position="191"/>
    </location>
</feature>
<sequence length="203" mass="21896">MSPRTTEPSPLTQPPSADVVLQFVNTHPAGPHRLPERFGSAQDLHAWLLEQAMGSESTHVTEADAASARELREALITVLLAHSADQDSTPDGLAEAEGFLRHAASRYPLVTVVTASGAFLAPAQTDVPGLFGTVLANATELAQAGVWDRLRACRHTPCHYGFFDRTRNKNSVYCGPRCGSRASMRAYRQRKKALAAQHGPASK</sequence>
<evidence type="ECO:0000259" key="1">
    <source>
        <dbReference type="Pfam" id="PF11706"/>
    </source>
</evidence>
<evidence type="ECO:0000313" key="2">
    <source>
        <dbReference type="EMBL" id="AWW43311.1"/>
    </source>
</evidence>
<dbReference type="InterPro" id="IPR021005">
    <property type="entry name" value="Znf_CGNR"/>
</dbReference>
<dbReference type="Pfam" id="PF07336">
    <property type="entry name" value="ABATE"/>
    <property type="match status" value="1"/>
</dbReference>
<dbReference type="PANTHER" id="PTHR35525:SF3">
    <property type="entry name" value="BLL6575 PROTEIN"/>
    <property type="match status" value="1"/>
</dbReference>